<evidence type="ECO:0000256" key="3">
    <source>
        <dbReference type="ARBA" id="ARBA00022777"/>
    </source>
</evidence>
<evidence type="ECO:0000256" key="2">
    <source>
        <dbReference type="ARBA" id="ARBA00022741"/>
    </source>
</evidence>
<dbReference type="SUPFAM" id="SSF52540">
    <property type="entry name" value="P-loop containing nucleoside triphosphate hydrolases"/>
    <property type="match status" value="1"/>
</dbReference>
<dbReference type="HAMAP" id="MF_00235">
    <property type="entry name" value="Adenylate_kinase_Adk"/>
    <property type="match status" value="1"/>
</dbReference>
<dbReference type="AlphaFoldDB" id="A0AA39QPW2"/>
<dbReference type="PRINTS" id="PR00094">
    <property type="entry name" value="ADENYLTKNASE"/>
</dbReference>
<gene>
    <name evidence="5" type="ORF">JMJ35_010627</name>
</gene>
<organism evidence="5 6">
    <name type="scientific">Cladonia borealis</name>
    <dbReference type="NCBI Taxonomy" id="184061"/>
    <lineage>
        <taxon>Eukaryota</taxon>
        <taxon>Fungi</taxon>
        <taxon>Dikarya</taxon>
        <taxon>Ascomycota</taxon>
        <taxon>Pezizomycotina</taxon>
        <taxon>Lecanoromycetes</taxon>
        <taxon>OSLEUM clade</taxon>
        <taxon>Lecanoromycetidae</taxon>
        <taxon>Lecanorales</taxon>
        <taxon>Lecanorineae</taxon>
        <taxon>Cladoniaceae</taxon>
        <taxon>Cladonia</taxon>
    </lineage>
</organism>
<keyword evidence="6" id="KW-1185">Reference proteome</keyword>
<dbReference type="InterPro" id="IPR000850">
    <property type="entry name" value="Adenylat/UMP-CMP_kin"/>
</dbReference>
<evidence type="ECO:0000256" key="1">
    <source>
        <dbReference type="ARBA" id="ARBA00022679"/>
    </source>
</evidence>
<dbReference type="EMBL" id="JAFEKC020000026">
    <property type="protein sequence ID" value="KAK0506927.1"/>
    <property type="molecule type" value="Genomic_DNA"/>
</dbReference>
<dbReference type="Gene3D" id="3.40.50.300">
    <property type="entry name" value="P-loop containing nucleotide triphosphate hydrolases"/>
    <property type="match status" value="1"/>
</dbReference>
<dbReference type="Proteomes" id="UP001166286">
    <property type="component" value="Unassembled WGS sequence"/>
</dbReference>
<dbReference type="GO" id="GO:0006139">
    <property type="term" value="P:nucleobase-containing compound metabolic process"/>
    <property type="evidence" value="ECO:0007669"/>
    <property type="project" value="InterPro"/>
</dbReference>
<dbReference type="GO" id="GO:0005524">
    <property type="term" value="F:ATP binding"/>
    <property type="evidence" value="ECO:0007669"/>
    <property type="project" value="InterPro"/>
</dbReference>
<accession>A0AA39QPW2</accession>
<keyword evidence="1 4" id="KW-0808">Transferase</keyword>
<dbReference type="InterPro" id="IPR027417">
    <property type="entry name" value="P-loop_NTPase"/>
</dbReference>
<comment type="caution">
    <text evidence="5">The sequence shown here is derived from an EMBL/GenBank/DDBJ whole genome shotgun (WGS) entry which is preliminary data.</text>
</comment>
<dbReference type="PROSITE" id="PS00113">
    <property type="entry name" value="ADENYLATE_KINASE"/>
    <property type="match status" value="1"/>
</dbReference>
<proteinExistence type="inferred from homology"/>
<evidence type="ECO:0008006" key="7">
    <source>
        <dbReference type="Google" id="ProtNLM"/>
    </source>
</evidence>
<dbReference type="PANTHER" id="PTHR23359">
    <property type="entry name" value="NUCLEOTIDE KINASE"/>
    <property type="match status" value="1"/>
</dbReference>
<comment type="similarity">
    <text evidence="4">Belongs to the adenylate kinase family.</text>
</comment>
<evidence type="ECO:0000313" key="6">
    <source>
        <dbReference type="Proteomes" id="UP001166286"/>
    </source>
</evidence>
<keyword evidence="3 4" id="KW-0418">Kinase</keyword>
<name>A0AA39QPW2_9LECA</name>
<dbReference type="CDD" id="cd01428">
    <property type="entry name" value="ADK"/>
    <property type="match status" value="1"/>
</dbReference>
<dbReference type="Pfam" id="PF00406">
    <property type="entry name" value="ADK"/>
    <property type="match status" value="1"/>
</dbReference>
<reference evidence="5" key="1">
    <citation type="submission" date="2023-03" db="EMBL/GenBank/DDBJ databases">
        <title>Complete genome of Cladonia borealis.</title>
        <authorList>
            <person name="Park H."/>
        </authorList>
    </citation>
    <scope>NUCLEOTIDE SEQUENCE</scope>
    <source>
        <strain evidence="5">ANT050790</strain>
    </source>
</reference>
<sequence length="218" mass="24399">MTSVSGSTTCNSIALEPLHSDITVIYVLGGPGAGKGTLCAEVTREFQIKHLSVGDVLRNERDTPGTKYGELIARNMEEGRIGPMEVTVHLYNGATNAARQNDDINAFLIDGFPRKMDQLQLFESTLSRVALALFLDSSEDIRRERLYKRAKLESRLDDTVDIIQKRFQRFNDTCMAVINYLEGEGRVEAIVADGDINSVYSDVIHALQNFLQDDLKRR</sequence>
<keyword evidence="2" id="KW-0547">Nucleotide-binding</keyword>
<dbReference type="InterPro" id="IPR033690">
    <property type="entry name" value="Adenylat_kinase_CS"/>
</dbReference>
<dbReference type="GO" id="GO:0019205">
    <property type="term" value="F:nucleobase-containing compound kinase activity"/>
    <property type="evidence" value="ECO:0007669"/>
    <property type="project" value="InterPro"/>
</dbReference>
<evidence type="ECO:0000256" key="4">
    <source>
        <dbReference type="RuleBase" id="RU003330"/>
    </source>
</evidence>
<evidence type="ECO:0000313" key="5">
    <source>
        <dbReference type="EMBL" id="KAK0506927.1"/>
    </source>
</evidence>
<protein>
    <recommendedName>
        <fullName evidence="7">Uridylate kinase</fullName>
    </recommendedName>
</protein>